<name>A0A4Y3HVR5_9VIBR</name>
<accession>A0A4Y3HVR5</accession>
<keyword evidence="1" id="KW-0677">Repeat</keyword>
<reference evidence="3 4" key="1">
    <citation type="submission" date="2019-06" db="EMBL/GenBank/DDBJ databases">
        <title>Whole genome shotgun sequence of Vibrio inusitatus NBRC 102082.</title>
        <authorList>
            <person name="Hosoyama A."/>
            <person name="Uohara A."/>
            <person name="Ohji S."/>
            <person name="Ichikawa N."/>
        </authorList>
    </citation>
    <scope>NUCLEOTIDE SEQUENCE [LARGE SCALE GENOMIC DNA]</scope>
    <source>
        <strain evidence="3 4">NBRC 102082</strain>
    </source>
</reference>
<organism evidence="3 4">
    <name type="scientific">Vibrio inusitatus NBRC 102082</name>
    <dbReference type="NCBI Taxonomy" id="1219070"/>
    <lineage>
        <taxon>Bacteria</taxon>
        <taxon>Pseudomonadati</taxon>
        <taxon>Pseudomonadota</taxon>
        <taxon>Gammaproteobacteria</taxon>
        <taxon>Vibrionales</taxon>
        <taxon>Vibrionaceae</taxon>
        <taxon>Vibrio</taxon>
    </lineage>
</organism>
<evidence type="ECO:0000313" key="4">
    <source>
        <dbReference type="Proteomes" id="UP000318717"/>
    </source>
</evidence>
<dbReference type="NCBIfam" id="TIGR01383">
    <property type="entry name" value="not_thiJ"/>
    <property type="match status" value="1"/>
</dbReference>
<dbReference type="CDD" id="cd03135">
    <property type="entry name" value="GATase1_DJ-1"/>
    <property type="match status" value="1"/>
</dbReference>
<evidence type="ECO:0000256" key="1">
    <source>
        <dbReference type="ARBA" id="ARBA00022737"/>
    </source>
</evidence>
<evidence type="ECO:0000313" key="3">
    <source>
        <dbReference type="EMBL" id="GEA51128.1"/>
    </source>
</evidence>
<sequence>MTIKALVPIAPGTEEMEAITIIDVLIRANYQVTVASVDPEGTLTFKGSRGIPLTAAVKLVDVADKEFDVIAMPGGVGGAEVFQSSILLLEMIKQQQYDGRLNAAICATPALVLQHHNLYPNALMTCHPSFKSHIPEQNWREKRVTYDQINKLLTSQGPATAFEFAIEIIILLSGKAFAWSVAQPMVPLPNLHYHKLGAKGV</sequence>
<dbReference type="InterPro" id="IPR002818">
    <property type="entry name" value="DJ-1/PfpI"/>
</dbReference>
<protein>
    <submittedName>
        <fullName evidence="3">Oxidative-stress-resistance chaperone</fullName>
    </submittedName>
</protein>
<dbReference type="Pfam" id="PF01965">
    <property type="entry name" value="DJ-1_PfpI"/>
    <property type="match status" value="1"/>
</dbReference>
<dbReference type="InterPro" id="IPR050325">
    <property type="entry name" value="Prot/Nucl_acid_deglycase"/>
</dbReference>
<dbReference type="FunFam" id="3.40.50.880:FF:000015">
    <property type="entry name" value="Protein DJ-1 homolog C"/>
    <property type="match status" value="1"/>
</dbReference>
<gene>
    <name evidence="3" type="ORF">VIN01S_19320</name>
</gene>
<dbReference type="PANTHER" id="PTHR48094:SF12">
    <property type="entry name" value="PARKINSON DISEASE PROTEIN 7 HOMOLOG"/>
    <property type="match status" value="1"/>
</dbReference>
<dbReference type="RefSeq" id="WP_141345454.1">
    <property type="nucleotide sequence ID" value="NZ_BJLF01000008.1"/>
</dbReference>
<dbReference type="Proteomes" id="UP000318717">
    <property type="component" value="Unassembled WGS sequence"/>
</dbReference>
<proteinExistence type="predicted"/>
<dbReference type="InterPro" id="IPR006287">
    <property type="entry name" value="DJ-1"/>
</dbReference>
<keyword evidence="4" id="KW-1185">Reference proteome</keyword>
<dbReference type="EMBL" id="BJLF01000008">
    <property type="protein sequence ID" value="GEA51128.1"/>
    <property type="molecule type" value="Genomic_DNA"/>
</dbReference>
<dbReference type="InterPro" id="IPR029062">
    <property type="entry name" value="Class_I_gatase-like"/>
</dbReference>
<dbReference type="PANTHER" id="PTHR48094">
    <property type="entry name" value="PROTEIN/NUCLEIC ACID DEGLYCASE DJ-1-RELATED"/>
    <property type="match status" value="1"/>
</dbReference>
<dbReference type="GO" id="GO:0005737">
    <property type="term" value="C:cytoplasm"/>
    <property type="evidence" value="ECO:0007669"/>
    <property type="project" value="UniProtKB-ARBA"/>
</dbReference>
<comment type="caution">
    <text evidence="3">The sequence shown here is derived from an EMBL/GenBank/DDBJ whole genome shotgun (WGS) entry which is preliminary data.</text>
</comment>
<dbReference type="OrthoDB" id="9803764at2"/>
<dbReference type="Gene3D" id="3.40.50.880">
    <property type="match status" value="1"/>
</dbReference>
<dbReference type="AlphaFoldDB" id="A0A4Y3HVR5"/>
<dbReference type="SUPFAM" id="SSF52317">
    <property type="entry name" value="Class I glutamine amidotransferase-like"/>
    <property type="match status" value="1"/>
</dbReference>
<feature type="domain" description="DJ-1/PfpI" evidence="2">
    <location>
        <begin position="4"/>
        <end position="169"/>
    </location>
</feature>
<evidence type="ECO:0000259" key="2">
    <source>
        <dbReference type="Pfam" id="PF01965"/>
    </source>
</evidence>